<feature type="binding site" evidence="9 12">
    <location>
        <begin position="156"/>
        <end position="157"/>
    </location>
    <ligand>
        <name>substrate</name>
    </ligand>
</feature>
<reference evidence="16 17" key="1">
    <citation type="submission" date="2018-09" db="EMBL/GenBank/DDBJ databases">
        <title>Whole genome based analysis of evolution and adaptive divergence in Indian and Brazilian strains of Azospirillum brasilense.</title>
        <authorList>
            <person name="Singh C."/>
            <person name="Tripathi A.K."/>
        </authorList>
    </citation>
    <scope>NUCLEOTIDE SEQUENCE [LARGE SCALE GENOMIC DNA]</scope>
    <source>
        <strain evidence="16 17">MTCC4035</strain>
    </source>
</reference>
<dbReference type="Gene3D" id="3.40.720.10">
    <property type="entry name" value="Alkaline Phosphatase, subunit A"/>
    <property type="match status" value="1"/>
</dbReference>
<feature type="binding site" evidence="9 13">
    <location>
        <position position="462"/>
    </location>
    <ligand>
        <name>Mn(2+)</name>
        <dbReference type="ChEBI" id="CHEBI:29035"/>
        <label>1</label>
    </ligand>
</feature>
<feature type="binding site" evidence="9 12">
    <location>
        <position position="127"/>
    </location>
    <ligand>
        <name>substrate</name>
    </ligand>
</feature>
<proteinExistence type="inferred from homology"/>
<comment type="pathway">
    <text evidence="3 9">Carbohydrate degradation; glycolysis; pyruvate from D-glyceraldehyde 3-phosphate: step 3/5.</text>
</comment>
<evidence type="ECO:0000256" key="9">
    <source>
        <dbReference type="HAMAP-Rule" id="MF_01038"/>
    </source>
</evidence>
<protein>
    <recommendedName>
        <fullName evidence="9 10">2,3-bisphosphoglycerate-independent phosphoglycerate mutase</fullName>
        <shortName evidence="9">BPG-independent PGAM</shortName>
        <shortName evidence="9">Phosphoglyceromutase</shortName>
        <shortName evidence="9">iPGM</shortName>
        <ecNumber evidence="9 10">5.4.2.12</ecNumber>
    </recommendedName>
</protein>
<dbReference type="FunFam" id="3.40.1450.10:FF:000002">
    <property type="entry name" value="2,3-bisphosphoglycerate-independent phosphoglycerate mutase"/>
    <property type="match status" value="1"/>
</dbReference>
<dbReference type="InterPro" id="IPR017850">
    <property type="entry name" value="Alkaline_phosphatase_core_sf"/>
</dbReference>
<feature type="binding site" evidence="9 12">
    <location>
        <position position="188"/>
    </location>
    <ligand>
        <name>substrate</name>
    </ligand>
</feature>
<dbReference type="Proteomes" id="UP000298595">
    <property type="component" value="Chromosome"/>
</dbReference>
<evidence type="ECO:0000256" key="5">
    <source>
        <dbReference type="ARBA" id="ARBA00022723"/>
    </source>
</evidence>
<sequence>MTETNRPRPVVLCILDGWGYREEREDNAIAQGNTPNWDRLWSSEPRAFLEASEEEVGLPKGQMGNSEVGHMNLGAGRVVRQDLVMIDHAIVEGELERNAALNDLAKTLLASGGRCHILGLLSPGGVHSHQDHIAALAGVLAHEGVPVEIHAFTDGRDVPPQSAKDQMAEFMADVHALPGVNVATVSGRYYAMDRDKRWDRVAKAYATLVSAQGEKAADPIQAIEQSYAAGTHDEFILPTVIDGYTGMKDGDAILMANFRADRAREILAAFVDPAFDGFERASVPKLAAAVGMVEYSSTLAKLMTTIFPPKSLTKVLGEVVSEAGLTQLRIAETEKYPHVTFFFNGGEERVYPGEDRILVPSPKVATYDLQPEMSAAEVTDKVVAAVDSGKYDLVVINYANPDMVGHSGILSAAIKAVEAVDVSLGRLEAAVRAQGGVMLVTADHGNCELMKDPETNGPHTAHTLDKVPLVLVNGPAGVSAIRSGRLADIAPTLLDLMKLPQPAEMTGKSLIDRASARAAAE</sequence>
<evidence type="ECO:0000256" key="7">
    <source>
        <dbReference type="ARBA" id="ARBA00023211"/>
    </source>
</evidence>
<evidence type="ECO:0000256" key="11">
    <source>
        <dbReference type="PIRSR" id="PIRSR001492-1"/>
    </source>
</evidence>
<evidence type="ECO:0000259" key="14">
    <source>
        <dbReference type="Pfam" id="PF01676"/>
    </source>
</evidence>
<dbReference type="InterPro" id="IPR011258">
    <property type="entry name" value="BPG-indep_PGM_N"/>
</dbReference>
<evidence type="ECO:0000313" key="17">
    <source>
        <dbReference type="Proteomes" id="UP000298595"/>
    </source>
</evidence>
<name>A0A4D8PKF8_9PROT</name>
<dbReference type="GO" id="GO:0006096">
    <property type="term" value="P:glycolytic process"/>
    <property type="evidence" value="ECO:0007669"/>
    <property type="project" value="UniProtKB-UniRule"/>
</dbReference>
<dbReference type="Pfam" id="PF01676">
    <property type="entry name" value="Metalloenzyme"/>
    <property type="match status" value="1"/>
</dbReference>
<feature type="binding site" evidence="9 13">
    <location>
        <position position="16"/>
    </location>
    <ligand>
        <name>Mn(2+)</name>
        <dbReference type="ChEBI" id="CHEBI:29035"/>
        <label>2</label>
    </ligand>
</feature>
<keyword evidence="7 9" id="KW-0464">Manganese</keyword>
<dbReference type="GO" id="GO:0005829">
    <property type="term" value="C:cytosol"/>
    <property type="evidence" value="ECO:0007669"/>
    <property type="project" value="TreeGrafter"/>
</dbReference>
<dbReference type="EC" id="5.4.2.12" evidence="9 10"/>
<feature type="binding site" evidence="9 13">
    <location>
        <position position="402"/>
    </location>
    <ligand>
        <name>Mn(2+)</name>
        <dbReference type="ChEBI" id="CHEBI:29035"/>
        <label>1</label>
    </ligand>
</feature>
<evidence type="ECO:0000256" key="12">
    <source>
        <dbReference type="PIRSR" id="PIRSR001492-2"/>
    </source>
</evidence>
<gene>
    <name evidence="9" type="primary">gpmI</name>
    <name evidence="16" type="ORF">D3093_07050</name>
</gene>
<dbReference type="GO" id="GO:0004619">
    <property type="term" value="F:phosphoglycerate mutase activity"/>
    <property type="evidence" value="ECO:0007669"/>
    <property type="project" value="UniProtKB-UniRule"/>
</dbReference>
<dbReference type="InterPro" id="IPR006124">
    <property type="entry name" value="Metalloenzyme"/>
</dbReference>
<dbReference type="CDD" id="cd16010">
    <property type="entry name" value="iPGM"/>
    <property type="match status" value="1"/>
</dbReference>
<dbReference type="AlphaFoldDB" id="A0A4D8PKF8"/>
<comment type="similarity">
    <text evidence="4 9">Belongs to the BPG-independent phosphoglycerate mutase family.</text>
</comment>
<dbReference type="SUPFAM" id="SSF64158">
    <property type="entry name" value="2,3-Bisphosphoglycerate-independent phosphoglycerate mutase, substrate-binding domain"/>
    <property type="match status" value="1"/>
</dbReference>
<evidence type="ECO:0000256" key="1">
    <source>
        <dbReference type="ARBA" id="ARBA00000370"/>
    </source>
</evidence>
<keyword evidence="8 9" id="KW-0413">Isomerase</keyword>
<feature type="binding site" evidence="9 13">
    <location>
        <position position="406"/>
    </location>
    <ligand>
        <name>Mn(2+)</name>
        <dbReference type="ChEBI" id="CHEBI:29035"/>
        <label>1</label>
    </ligand>
</feature>
<keyword evidence="6 9" id="KW-0324">Glycolysis</keyword>
<evidence type="ECO:0000256" key="6">
    <source>
        <dbReference type="ARBA" id="ARBA00023152"/>
    </source>
</evidence>
<dbReference type="Gene3D" id="3.40.1450.10">
    <property type="entry name" value="BPG-independent phosphoglycerate mutase, domain B"/>
    <property type="match status" value="1"/>
</dbReference>
<dbReference type="HAMAP" id="MF_01038">
    <property type="entry name" value="GpmI"/>
    <property type="match status" value="1"/>
</dbReference>
<evidence type="ECO:0000313" key="16">
    <source>
        <dbReference type="EMBL" id="QCN95029.1"/>
    </source>
</evidence>
<dbReference type="PIRSF" id="PIRSF001492">
    <property type="entry name" value="IPGAM"/>
    <property type="match status" value="1"/>
</dbReference>
<dbReference type="NCBIfam" id="TIGR01307">
    <property type="entry name" value="pgm_bpd_ind"/>
    <property type="match status" value="1"/>
</dbReference>
<evidence type="ECO:0000256" key="3">
    <source>
        <dbReference type="ARBA" id="ARBA00004798"/>
    </source>
</evidence>
<feature type="binding site" evidence="9 13">
    <location>
        <position position="444"/>
    </location>
    <ligand>
        <name>Mn(2+)</name>
        <dbReference type="ChEBI" id="CHEBI:29035"/>
        <label>2</label>
    </ligand>
</feature>
<organism evidence="16 17">
    <name type="scientific">Azospirillum argentinense</name>
    <dbReference type="NCBI Taxonomy" id="2970906"/>
    <lineage>
        <taxon>Bacteria</taxon>
        <taxon>Pseudomonadati</taxon>
        <taxon>Pseudomonadota</taxon>
        <taxon>Alphaproteobacteria</taxon>
        <taxon>Rhodospirillales</taxon>
        <taxon>Azospirillaceae</taxon>
        <taxon>Azospirillum</taxon>
    </lineage>
</organism>
<comment type="catalytic activity">
    <reaction evidence="1 9">
        <text>(2R)-2-phosphoglycerate = (2R)-3-phosphoglycerate</text>
        <dbReference type="Rhea" id="RHEA:15901"/>
        <dbReference type="ChEBI" id="CHEBI:58272"/>
        <dbReference type="ChEBI" id="CHEBI:58289"/>
        <dbReference type="EC" id="5.4.2.12"/>
    </reaction>
</comment>
<evidence type="ECO:0000256" key="2">
    <source>
        <dbReference type="ARBA" id="ARBA00002315"/>
    </source>
</evidence>
<dbReference type="Pfam" id="PF06415">
    <property type="entry name" value="iPGM_N"/>
    <property type="match status" value="1"/>
</dbReference>
<feature type="binding site" evidence="9 12">
    <location>
        <position position="194"/>
    </location>
    <ligand>
        <name>substrate</name>
    </ligand>
</feature>
<feature type="binding site" evidence="9 13">
    <location>
        <position position="443"/>
    </location>
    <ligand>
        <name>Mn(2+)</name>
        <dbReference type="ChEBI" id="CHEBI:29035"/>
        <label>2</label>
    </ligand>
</feature>
<dbReference type="InterPro" id="IPR005995">
    <property type="entry name" value="Pgm_bpd_ind"/>
</dbReference>
<dbReference type="KEGG" id="aare:D3093_07050"/>
<dbReference type="GO" id="GO:0006007">
    <property type="term" value="P:glucose catabolic process"/>
    <property type="evidence" value="ECO:0007669"/>
    <property type="project" value="InterPro"/>
</dbReference>
<feature type="binding site" evidence="9 12">
    <location>
        <position position="335"/>
    </location>
    <ligand>
        <name>substrate</name>
    </ligand>
</feature>
<keyword evidence="5 9" id="KW-0479">Metal-binding</keyword>
<comment type="function">
    <text evidence="2 9">Catalyzes the interconversion of 2-phosphoglycerate and 3-phosphoglycerate.</text>
</comment>
<dbReference type="UniPathway" id="UPA00109">
    <property type="reaction ID" value="UER00186"/>
</dbReference>
<evidence type="ECO:0000256" key="10">
    <source>
        <dbReference type="NCBIfam" id="TIGR01307"/>
    </source>
</evidence>
<dbReference type="RefSeq" id="WP_137115015.1">
    <property type="nucleotide sequence ID" value="NZ_CP032321.1"/>
</dbReference>
<comment type="subunit">
    <text evidence="9">Monomer.</text>
</comment>
<evidence type="ECO:0000256" key="8">
    <source>
        <dbReference type="ARBA" id="ARBA00023235"/>
    </source>
</evidence>
<dbReference type="PANTHER" id="PTHR31637:SF0">
    <property type="entry name" value="2,3-BISPHOSPHOGLYCERATE-INDEPENDENT PHOSPHOGLYCERATE MUTASE"/>
    <property type="match status" value="1"/>
</dbReference>
<evidence type="ECO:0000259" key="15">
    <source>
        <dbReference type="Pfam" id="PF06415"/>
    </source>
</evidence>
<comment type="cofactor">
    <cofactor evidence="9">
        <name>Mn(2+)</name>
        <dbReference type="ChEBI" id="CHEBI:29035"/>
    </cofactor>
    <text evidence="9">Binds 2 manganese ions per subunit.</text>
</comment>
<feature type="binding site" evidence="9 13">
    <location>
        <position position="66"/>
    </location>
    <ligand>
        <name>Mn(2+)</name>
        <dbReference type="ChEBI" id="CHEBI:29035"/>
        <label>2</label>
    </ligand>
</feature>
<dbReference type="GO" id="GO:0030145">
    <property type="term" value="F:manganese ion binding"/>
    <property type="evidence" value="ECO:0007669"/>
    <property type="project" value="UniProtKB-UniRule"/>
</dbReference>
<feature type="active site" description="Phosphoserine intermediate" evidence="9 11">
    <location>
        <position position="66"/>
    </location>
</feature>
<feature type="binding site" evidence="9 12">
    <location>
        <begin position="259"/>
        <end position="262"/>
    </location>
    <ligand>
        <name>substrate</name>
    </ligand>
</feature>
<accession>A0A4D8PKF8</accession>
<dbReference type="SUPFAM" id="SSF53649">
    <property type="entry name" value="Alkaline phosphatase-like"/>
    <property type="match status" value="1"/>
</dbReference>
<dbReference type="PANTHER" id="PTHR31637">
    <property type="entry name" value="2,3-BISPHOSPHOGLYCERATE-INDEPENDENT PHOSPHOGLYCERATE MUTASE"/>
    <property type="match status" value="1"/>
</dbReference>
<evidence type="ECO:0000256" key="4">
    <source>
        <dbReference type="ARBA" id="ARBA00008819"/>
    </source>
</evidence>
<evidence type="ECO:0000256" key="13">
    <source>
        <dbReference type="PIRSR" id="PIRSR001492-3"/>
    </source>
</evidence>
<feature type="domain" description="Metalloenzyme" evidence="14">
    <location>
        <begin position="9"/>
        <end position="500"/>
    </location>
</feature>
<feature type="domain" description="BPG-independent PGAM N-terminal" evidence="15">
    <location>
        <begin position="86"/>
        <end position="296"/>
    </location>
</feature>
<dbReference type="EMBL" id="CP032321">
    <property type="protein sequence ID" value="QCN95029.1"/>
    <property type="molecule type" value="Genomic_DNA"/>
</dbReference>
<dbReference type="InterPro" id="IPR036646">
    <property type="entry name" value="PGAM_B_sf"/>
</dbReference>